<dbReference type="SUPFAM" id="SSF144232">
    <property type="entry name" value="HIT/MYND zinc finger-like"/>
    <property type="match status" value="1"/>
</dbReference>
<protein>
    <recommendedName>
        <fullName evidence="5">MYND-type domain-containing protein</fullName>
    </recommendedName>
</protein>
<evidence type="ECO:0000256" key="4">
    <source>
        <dbReference type="PROSITE-ProRule" id="PRU00134"/>
    </source>
</evidence>
<keyword evidence="2 4" id="KW-0863">Zinc-finger</keyword>
<reference evidence="6" key="1">
    <citation type="journal article" date="2020" name="Stud. Mycol.">
        <title>101 Dothideomycetes genomes: a test case for predicting lifestyles and emergence of pathogens.</title>
        <authorList>
            <person name="Haridas S."/>
            <person name="Albert R."/>
            <person name="Binder M."/>
            <person name="Bloem J."/>
            <person name="Labutti K."/>
            <person name="Salamov A."/>
            <person name="Andreopoulos B."/>
            <person name="Baker S."/>
            <person name="Barry K."/>
            <person name="Bills G."/>
            <person name="Bluhm B."/>
            <person name="Cannon C."/>
            <person name="Castanera R."/>
            <person name="Culley D."/>
            <person name="Daum C."/>
            <person name="Ezra D."/>
            <person name="Gonzalez J."/>
            <person name="Henrissat B."/>
            <person name="Kuo A."/>
            <person name="Liang C."/>
            <person name="Lipzen A."/>
            <person name="Lutzoni F."/>
            <person name="Magnuson J."/>
            <person name="Mondo S."/>
            <person name="Nolan M."/>
            <person name="Ohm R."/>
            <person name="Pangilinan J."/>
            <person name="Park H.-J."/>
            <person name="Ramirez L."/>
            <person name="Alfaro M."/>
            <person name="Sun H."/>
            <person name="Tritt A."/>
            <person name="Yoshinaga Y."/>
            <person name="Zwiers L.-H."/>
            <person name="Turgeon B."/>
            <person name="Goodwin S."/>
            <person name="Spatafora J."/>
            <person name="Crous P."/>
            <person name="Grigoriev I."/>
        </authorList>
    </citation>
    <scope>NUCLEOTIDE SEQUENCE</scope>
    <source>
        <strain evidence="6">CBS 121167</strain>
    </source>
</reference>
<keyword evidence="1" id="KW-0479">Metal-binding</keyword>
<dbReference type="RefSeq" id="XP_033402275.1">
    <property type="nucleotide sequence ID" value="XM_033539641.1"/>
</dbReference>
<evidence type="ECO:0000313" key="6">
    <source>
        <dbReference type="EMBL" id="KAF2146566.1"/>
    </source>
</evidence>
<feature type="domain" description="MYND-type" evidence="5">
    <location>
        <begin position="74"/>
        <end position="118"/>
    </location>
</feature>
<dbReference type="GO" id="GO:0008270">
    <property type="term" value="F:zinc ion binding"/>
    <property type="evidence" value="ECO:0007669"/>
    <property type="project" value="UniProtKB-KW"/>
</dbReference>
<evidence type="ECO:0000259" key="5">
    <source>
        <dbReference type="PROSITE" id="PS50865"/>
    </source>
</evidence>
<dbReference type="Proteomes" id="UP000799438">
    <property type="component" value="Unassembled WGS sequence"/>
</dbReference>
<dbReference type="Pfam" id="PF01753">
    <property type="entry name" value="zf-MYND"/>
    <property type="match status" value="1"/>
</dbReference>
<dbReference type="EMBL" id="ML995475">
    <property type="protein sequence ID" value="KAF2146566.1"/>
    <property type="molecule type" value="Genomic_DNA"/>
</dbReference>
<evidence type="ECO:0000313" key="7">
    <source>
        <dbReference type="Proteomes" id="UP000799438"/>
    </source>
</evidence>
<dbReference type="InterPro" id="IPR050869">
    <property type="entry name" value="H3K4_H4K5_MeTrfase"/>
</dbReference>
<accession>A0A6A6BR56</accession>
<keyword evidence="7" id="KW-1185">Reference proteome</keyword>
<gene>
    <name evidence="6" type="ORF">K452DRAFT_282748</name>
</gene>
<dbReference type="Gene3D" id="6.10.140.2220">
    <property type="match status" value="1"/>
</dbReference>
<dbReference type="Gene3D" id="2.170.270.10">
    <property type="entry name" value="SET domain"/>
    <property type="match status" value="1"/>
</dbReference>
<dbReference type="GO" id="GO:0005634">
    <property type="term" value="C:nucleus"/>
    <property type="evidence" value="ECO:0007669"/>
    <property type="project" value="TreeGrafter"/>
</dbReference>
<dbReference type="PROSITE" id="PS50865">
    <property type="entry name" value="ZF_MYND_2"/>
    <property type="match status" value="1"/>
</dbReference>
<sequence length="208" mass="22908">MTPGFSANNNNPSAERALEIMAQNNASYIKESPVAGNGLFAKKAIDTGGLIFSIPRPLVAALDTSRLLDTCANCFACNDMIGSSEGLDLKACTGCNIVKFCGKACQTDSWKRAHKFECPVFRELERSGRLPNAVRAGMELLARRKNGRLSDAQWDELMRLETHLDDLRARDDWETHEVLAMGVLKYSKTEGTFDVETAQGVYARVRTA</sequence>
<dbReference type="InterPro" id="IPR002893">
    <property type="entry name" value="Znf_MYND"/>
</dbReference>
<keyword evidence="3" id="KW-0862">Zinc</keyword>
<dbReference type="InterPro" id="IPR046341">
    <property type="entry name" value="SET_dom_sf"/>
</dbReference>
<evidence type="ECO:0000256" key="2">
    <source>
        <dbReference type="ARBA" id="ARBA00022771"/>
    </source>
</evidence>
<evidence type="ECO:0000256" key="1">
    <source>
        <dbReference type="ARBA" id="ARBA00022723"/>
    </source>
</evidence>
<proteinExistence type="predicted"/>
<name>A0A6A6BR56_9PEZI</name>
<evidence type="ECO:0000256" key="3">
    <source>
        <dbReference type="ARBA" id="ARBA00022833"/>
    </source>
</evidence>
<dbReference type="OrthoDB" id="5945798at2759"/>
<organism evidence="6 7">
    <name type="scientific">Aplosporella prunicola CBS 121167</name>
    <dbReference type="NCBI Taxonomy" id="1176127"/>
    <lineage>
        <taxon>Eukaryota</taxon>
        <taxon>Fungi</taxon>
        <taxon>Dikarya</taxon>
        <taxon>Ascomycota</taxon>
        <taxon>Pezizomycotina</taxon>
        <taxon>Dothideomycetes</taxon>
        <taxon>Dothideomycetes incertae sedis</taxon>
        <taxon>Botryosphaeriales</taxon>
        <taxon>Aplosporellaceae</taxon>
        <taxon>Aplosporella</taxon>
    </lineage>
</organism>
<dbReference type="PANTHER" id="PTHR12197:SF251">
    <property type="entry name" value="EG:BACR7C10.4 PROTEIN"/>
    <property type="match status" value="1"/>
</dbReference>
<dbReference type="PANTHER" id="PTHR12197">
    <property type="entry name" value="HISTONE-LYSINE N-METHYLTRANSFERASE SMYD"/>
    <property type="match status" value="1"/>
</dbReference>
<dbReference type="GeneID" id="54297137"/>
<dbReference type="AlphaFoldDB" id="A0A6A6BR56"/>
<dbReference type="Gene3D" id="1.10.220.160">
    <property type="match status" value="1"/>
</dbReference>